<dbReference type="Pfam" id="PF16215">
    <property type="entry name" value="DUF4876"/>
    <property type="match status" value="1"/>
</dbReference>
<accession>A0A4Y8VVT6</accession>
<organism evidence="1 2">
    <name type="scientific">Segatella hominis</name>
    <dbReference type="NCBI Taxonomy" id="2518605"/>
    <lineage>
        <taxon>Bacteria</taxon>
        <taxon>Pseudomonadati</taxon>
        <taxon>Bacteroidota</taxon>
        <taxon>Bacteroidia</taxon>
        <taxon>Bacteroidales</taxon>
        <taxon>Prevotellaceae</taxon>
        <taxon>Segatella</taxon>
    </lineage>
</organism>
<keyword evidence="2" id="KW-1185">Reference proteome</keyword>
<gene>
    <name evidence="1" type="ORF">EXN75_01670</name>
</gene>
<proteinExistence type="predicted"/>
<evidence type="ECO:0000313" key="1">
    <source>
        <dbReference type="EMBL" id="TFH84371.1"/>
    </source>
</evidence>
<dbReference type="EMBL" id="SGVY01000003">
    <property type="protein sequence ID" value="TFH84371.1"/>
    <property type="molecule type" value="Genomic_DNA"/>
</dbReference>
<comment type="caution">
    <text evidence="1">The sequence shown here is derived from an EMBL/GenBank/DDBJ whole genome shotgun (WGS) entry which is preliminary data.</text>
</comment>
<protein>
    <submittedName>
        <fullName evidence="1">DUF4876 domain-containing protein</fullName>
    </submittedName>
</protein>
<name>A0A4Y8VVT6_9BACT</name>
<dbReference type="InterPro" id="IPR032627">
    <property type="entry name" value="DUF4876"/>
</dbReference>
<dbReference type="OrthoDB" id="1409865at2"/>
<sequence length="410" mass="45385">MMTSCGGGDDPVNEKIELTIQAQAPSEEDVVSDYSDFQVTLSSQRDGKSYTEKMSKDGKAIFTVDKGSYGVEISGLVDNKDYFGTSGIVQFGETKTFALDVKHIVKSYTGKMDGIVFKEIFYNGGTYGGKMMHPDQYLVIANSSDHDICVDGLVIAQSSNMNSLPCNTLTDLLPDFVVASNMYQIPGSGNEHVLKPNEVYVIASSALNHTEYYEKNVEKDTGIPVDLSGADFELADEDARQNGKVTDNPEVPNMIKISNNLPGGVTAWMHPYGIRPMFMFDGSNIDWDSFKAENAVTYKEKTNINSEIKEYQGYKIPTRLIVDGVESTSQTTPYWGNFEKKSLPAEVDKSYVQATIAQESSSFSCHSSVFMFRVQTTAGKLQDTNDSSKDMKIEHRGEFKGYPKGWRNSN</sequence>
<dbReference type="AlphaFoldDB" id="A0A4Y8VVT6"/>
<evidence type="ECO:0000313" key="2">
    <source>
        <dbReference type="Proteomes" id="UP000297872"/>
    </source>
</evidence>
<dbReference type="Proteomes" id="UP000297872">
    <property type="component" value="Unassembled WGS sequence"/>
</dbReference>
<reference evidence="1 2" key="1">
    <citation type="submission" date="2019-02" db="EMBL/GenBank/DDBJ databases">
        <title>Draft Genome Sequence of the Prevotella sp. BCRC 81118, Isolated from Human Feces.</title>
        <authorList>
            <person name="Huang C.-H."/>
        </authorList>
    </citation>
    <scope>NUCLEOTIDE SEQUENCE [LARGE SCALE GENOMIC DNA]</scope>
    <source>
        <strain evidence="1 2">BCRC 81118</strain>
    </source>
</reference>